<proteinExistence type="predicted"/>
<organism evidence="1 2">
    <name type="scientific">Populus alba</name>
    <name type="common">White poplar</name>
    <dbReference type="NCBI Taxonomy" id="43335"/>
    <lineage>
        <taxon>Eukaryota</taxon>
        <taxon>Viridiplantae</taxon>
        <taxon>Streptophyta</taxon>
        <taxon>Embryophyta</taxon>
        <taxon>Tracheophyta</taxon>
        <taxon>Spermatophyta</taxon>
        <taxon>Magnoliopsida</taxon>
        <taxon>eudicotyledons</taxon>
        <taxon>Gunneridae</taxon>
        <taxon>Pentapetalae</taxon>
        <taxon>rosids</taxon>
        <taxon>fabids</taxon>
        <taxon>Malpighiales</taxon>
        <taxon>Salicaceae</taxon>
        <taxon>Saliceae</taxon>
        <taxon>Populus</taxon>
    </lineage>
</organism>
<evidence type="ECO:0000313" key="2">
    <source>
        <dbReference type="Proteomes" id="UP000309997"/>
    </source>
</evidence>
<comment type="caution">
    <text evidence="1">The sequence shown here is derived from an EMBL/GenBank/DDBJ whole genome shotgun (WGS) entry which is preliminary data.</text>
</comment>
<reference evidence="1 2" key="1">
    <citation type="journal article" date="2024" name="Plant Biotechnol. J.">
        <title>Genome and CRISPR/Cas9 system of a widespread forest tree (Populus alba) in the world.</title>
        <authorList>
            <person name="Liu Y.J."/>
            <person name="Jiang P.F."/>
            <person name="Han X.M."/>
            <person name="Li X.Y."/>
            <person name="Wang H.M."/>
            <person name="Wang Y.J."/>
            <person name="Wang X.X."/>
            <person name="Zeng Q.Y."/>
        </authorList>
    </citation>
    <scope>NUCLEOTIDE SEQUENCE [LARGE SCALE GENOMIC DNA]</scope>
    <source>
        <strain evidence="2">cv. PAL-ZL1</strain>
    </source>
</reference>
<sequence length="106" mass="11294">MFPTQVLSCDNLASFEEAEAILEDIRPSPVQTLGYGVGFAAASYALLGKLENNRIGLPTSPLSSDVQNRVLQAAAKHESQPSEAEVLNPSPESVIPLNEKVDLSEA</sequence>
<dbReference type="EMBL" id="RCHU02000019">
    <property type="protein sequence ID" value="KAL3565753.1"/>
    <property type="molecule type" value="Genomic_DNA"/>
</dbReference>
<accession>A0ACC4AHR8</accession>
<name>A0ACC4AHR8_POPAL</name>
<evidence type="ECO:0000313" key="1">
    <source>
        <dbReference type="EMBL" id="KAL3565753.1"/>
    </source>
</evidence>
<gene>
    <name evidence="1" type="ORF">D5086_033799</name>
</gene>
<dbReference type="Proteomes" id="UP000309997">
    <property type="component" value="Unassembled WGS sequence"/>
</dbReference>
<keyword evidence="2" id="KW-1185">Reference proteome</keyword>
<protein>
    <submittedName>
        <fullName evidence="1">Uncharacterized protein</fullName>
    </submittedName>
</protein>